<dbReference type="InterPro" id="IPR052959">
    <property type="entry name" value="Inner_membrane_assoc"/>
</dbReference>
<dbReference type="Pfam" id="PF04341">
    <property type="entry name" value="DUF485"/>
    <property type="match status" value="1"/>
</dbReference>
<dbReference type="GO" id="GO:0005886">
    <property type="term" value="C:plasma membrane"/>
    <property type="evidence" value="ECO:0007669"/>
    <property type="project" value="TreeGrafter"/>
</dbReference>
<dbReference type="AlphaFoldDB" id="A0A7R6R1L3"/>
<name>A0A7R6R1L3_9RHOO</name>
<dbReference type="PANTHER" id="PTHR38598">
    <property type="entry name" value="INNER MEMBRANE PROTEIN YJCH"/>
    <property type="match status" value="1"/>
</dbReference>
<accession>A0A7R6R1L3</accession>
<keyword evidence="1" id="KW-1133">Transmembrane helix</keyword>
<dbReference type="EMBL" id="AP022345">
    <property type="protein sequence ID" value="BBU68686.1"/>
    <property type="molecule type" value="Genomic_DNA"/>
</dbReference>
<keyword evidence="1" id="KW-0812">Transmembrane</keyword>
<evidence type="ECO:0000313" key="2">
    <source>
        <dbReference type="EMBL" id="BBU68686.1"/>
    </source>
</evidence>
<dbReference type="PANTHER" id="PTHR38598:SF1">
    <property type="entry name" value="INNER MEMBRANE PROTEIN YJCH"/>
    <property type="match status" value="1"/>
</dbReference>
<protein>
    <submittedName>
        <fullName evidence="2">Membrane protein</fullName>
    </submittedName>
</protein>
<evidence type="ECO:0000313" key="3">
    <source>
        <dbReference type="Proteomes" id="UP000463961"/>
    </source>
</evidence>
<organism evidence="2 3">
    <name type="scientific">Fluviibacter phosphoraccumulans</name>
    <dbReference type="NCBI Taxonomy" id="1751046"/>
    <lineage>
        <taxon>Bacteria</taxon>
        <taxon>Pseudomonadati</taxon>
        <taxon>Pseudomonadota</taxon>
        <taxon>Betaproteobacteria</taxon>
        <taxon>Rhodocyclales</taxon>
        <taxon>Fluviibacteraceae</taxon>
        <taxon>Fluviibacter</taxon>
    </lineage>
</organism>
<dbReference type="RefSeq" id="WP_162050548.1">
    <property type="nucleotide sequence ID" value="NZ_AP022345.1"/>
</dbReference>
<reference evidence="3" key="1">
    <citation type="submission" date="2020-01" db="EMBL/GenBank/DDBJ databases">
        <title>Phosphoaccumulans saitamaens gen. nov., sp. nov., a polyphosphate accumulating bacterium isolated from surface river water.</title>
        <authorList>
            <person name="Watanabe K."/>
            <person name="Suda W."/>
        </authorList>
    </citation>
    <scope>NUCLEOTIDE SEQUENCE [LARGE SCALE GENOMIC DNA]</scope>
    <source>
        <strain evidence="3">ICHIAU1</strain>
    </source>
</reference>
<feature type="transmembrane region" description="Helical" evidence="1">
    <location>
        <begin position="25"/>
        <end position="46"/>
    </location>
</feature>
<keyword evidence="1" id="KW-0472">Membrane</keyword>
<proteinExistence type="predicted"/>
<dbReference type="OrthoDB" id="5297034at2"/>
<sequence length="102" mass="11201">MLDPTTAKLLADPKYQELVAVRNSYSWICTILMLIVYFGFILTLAFDKAIFAQKIGDGVMSLGVPVGLGVILFTIAITGIYVRKANTDFDALKDALVKDVQK</sequence>
<feature type="transmembrane region" description="Helical" evidence="1">
    <location>
        <begin position="58"/>
        <end position="82"/>
    </location>
</feature>
<gene>
    <name evidence="2" type="ORF">ICHIAU1_09690</name>
</gene>
<dbReference type="Proteomes" id="UP000463961">
    <property type="component" value="Chromosome"/>
</dbReference>
<dbReference type="InterPro" id="IPR007436">
    <property type="entry name" value="DUF485"/>
</dbReference>
<evidence type="ECO:0000256" key="1">
    <source>
        <dbReference type="SAM" id="Phobius"/>
    </source>
</evidence>
<keyword evidence="3" id="KW-1185">Reference proteome</keyword>